<feature type="coiled-coil region" evidence="1">
    <location>
        <begin position="61"/>
        <end position="123"/>
    </location>
</feature>
<dbReference type="EMBL" id="CAJVPZ010008757">
    <property type="protein sequence ID" value="CAG8601517.1"/>
    <property type="molecule type" value="Genomic_DNA"/>
</dbReference>
<evidence type="ECO:0000313" key="3">
    <source>
        <dbReference type="Proteomes" id="UP000789396"/>
    </source>
</evidence>
<name>A0A9N9CJU1_9GLOM</name>
<dbReference type="OrthoDB" id="2405353at2759"/>
<proteinExistence type="predicted"/>
<gene>
    <name evidence="2" type="ORF">RFULGI_LOCUS6623</name>
</gene>
<dbReference type="AlphaFoldDB" id="A0A9N9CJU1"/>
<dbReference type="Gene3D" id="1.20.5.340">
    <property type="match status" value="1"/>
</dbReference>
<dbReference type="Proteomes" id="UP000789396">
    <property type="component" value="Unassembled WGS sequence"/>
</dbReference>
<sequence>MTRKNSNIKFLTNIINSPKSTPEKIKNAFFKYIKHTRKFYGRQLNRNDISSEDYSDNIELLDALKDRINLMFIKIQRLEGRNRRLETKEINLQAEINSLKKENKDLIKENETLKKENEAIKHAVSHLDEIYRNNEVQYE</sequence>
<comment type="caution">
    <text evidence="2">The sequence shown here is derived from an EMBL/GenBank/DDBJ whole genome shotgun (WGS) entry which is preliminary data.</text>
</comment>
<evidence type="ECO:0000313" key="2">
    <source>
        <dbReference type="EMBL" id="CAG8601517.1"/>
    </source>
</evidence>
<keyword evidence="1" id="KW-0175">Coiled coil</keyword>
<feature type="non-terminal residue" evidence="2">
    <location>
        <position position="139"/>
    </location>
</feature>
<evidence type="ECO:0000256" key="1">
    <source>
        <dbReference type="SAM" id="Coils"/>
    </source>
</evidence>
<accession>A0A9N9CJU1</accession>
<reference evidence="2" key="1">
    <citation type="submission" date="2021-06" db="EMBL/GenBank/DDBJ databases">
        <authorList>
            <person name="Kallberg Y."/>
            <person name="Tangrot J."/>
            <person name="Rosling A."/>
        </authorList>
    </citation>
    <scope>NUCLEOTIDE SEQUENCE</scope>
    <source>
        <strain evidence="2">IN212</strain>
    </source>
</reference>
<organism evidence="2 3">
    <name type="scientific">Racocetra fulgida</name>
    <dbReference type="NCBI Taxonomy" id="60492"/>
    <lineage>
        <taxon>Eukaryota</taxon>
        <taxon>Fungi</taxon>
        <taxon>Fungi incertae sedis</taxon>
        <taxon>Mucoromycota</taxon>
        <taxon>Glomeromycotina</taxon>
        <taxon>Glomeromycetes</taxon>
        <taxon>Diversisporales</taxon>
        <taxon>Gigasporaceae</taxon>
        <taxon>Racocetra</taxon>
    </lineage>
</organism>
<keyword evidence="3" id="KW-1185">Reference proteome</keyword>
<protein>
    <submittedName>
        <fullName evidence="2">10576_t:CDS:1</fullName>
    </submittedName>
</protein>